<proteinExistence type="predicted"/>
<reference evidence="1 2" key="1">
    <citation type="submission" date="2014-01" db="EMBL/GenBank/DDBJ databases">
        <authorList>
            <consortium name="DOE Joint Genome Institute"/>
            <person name="Anderson I."/>
            <person name="Huntemann M."/>
            <person name="Han J."/>
            <person name="Chen A."/>
            <person name="Kyrpides N."/>
            <person name="Mavromatis K."/>
            <person name="Markowitz V."/>
            <person name="Palaniappan K."/>
            <person name="Ivanova N."/>
            <person name="Schaumberg A."/>
            <person name="Pati A."/>
            <person name="Liolios K."/>
            <person name="Nordberg H.P."/>
            <person name="Cantor M.N."/>
            <person name="Hua S.X."/>
            <person name="Woyke T."/>
        </authorList>
    </citation>
    <scope>NUCLEOTIDE SEQUENCE [LARGE SCALE GENOMIC DNA]</scope>
    <source>
        <strain evidence="1 2">XH-48</strain>
        <plasmid evidence="2">2</plasmid>
    </source>
</reference>
<organism evidence="1 2">
    <name type="scientific">Halostagnicola larsenii XH-48</name>
    <dbReference type="NCBI Taxonomy" id="797299"/>
    <lineage>
        <taxon>Archaea</taxon>
        <taxon>Methanobacteriati</taxon>
        <taxon>Methanobacteriota</taxon>
        <taxon>Stenosarchaea group</taxon>
        <taxon>Halobacteria</taxon>
        <taxon>Halobacteriales</taxon>
        <taxon>Natrialbaceae</taxon>
        <taxon>Halostagnicola</taxon>
    </lineage>
</organism>
<accession>W0JXT8</accession>
<name>W0JXT8_9EURY</name>
<keyword evidence="2" id="KW-1185">Reference proteome</keyword>
<evidence type="ECO:0000313" key="1">
    <source>
        <dbReference type="EMBL" id="AHG01818.1"/>
    </source>
</evidence>
<evidence type="ECO:0008006" key="3">
    <source>
        <dbReference type="Google" id="ProtNLM"/>
    </source>
</evidence>
<dbReference type="Proteomes" id="UP000019024">
    <property type="component" value="Plasmid unnamed2"/>
</dbReference>
<dbReference type="eggNOG" id="arCOG09138">
    <property type="taxonomic scope" value="Archaea"/>
</dbReference>
<dbReference type="HOGENOM" id="CLU_025553_0_0_2"/>
<dbReference type="AlphaFoldDB" id="W0JXT8"/>
<gene>
    <name evidence="1" type="ORF">HALLA_00575</name>
</gene>
<evidence type="ECO:0000313" key="2">
    <source>
        <dbReference type="Proteomes" id="UP000019024"/>
    </source>
</evidence>
<dbReference type="Gene3D" id="2.160.20.10">
    <property type="entry name" value="Single-stranded right-handed beta-helix, Pectin lyase-like"/>
    <property type="match status" value="1"/>
</dbReference>
<dbReference type="InterPro" id="IPR011050">
    <property type="entry name" value="Pectin_lyase_fold/virulence"/>
</dbReference>
<dbReference type="InterPro" id="IPR012334">
    <property type="entry name" value="Pectin_lyas_fold"/>
</dbReference>
<sequence length="541" mass="58356">MWVVVRNCESHDSIEQENELDGLALTRRTVMALLGAGGVAAVASGSATASHGGGSSATTWNENQDANNYDLLNLHSLDTEHVHASAREAEVIVWRDDNDVYHADGQDGEVASGEDFVSVTQSALDSLTSGRTWKETVRVVSPGETDRSDEIFVPSYTVFDVAAPIVITAGDDFIPIKSQDTEHVEIPRFRLQGSVDWGIFCKSVKDLHIGDVRMDLQGSGLGVRVDASGDNGRSEDVRIDSVFIERADNHGVETRGVDRLQVGRVLGKNVSGCTLLLNETGDATVGDIMEYSPNPPGTTDYATFRTTYQQGRVTADNIVSHQADRGLHIHGGSGEIAINNVYIANPRGKGAVLNGCPNTILNGGVIKNCNGEAIDVYTIDDPSTNPEERADGIKVTNMRIYDDRDDPQQTEAIDEGGNAQNNQYVDNDLRDGGTNELIRLASPTTVVRDNVGAGVSEGTVTLTSGSSPAARVKGVDSFGDVTLDLRAKPVSPPSSAMGWDHRFEWDGSQWDLIIEWTTDPGQDMDLDYIVDRPQANLGRYP</sequence>
<keyword evidence="1" id="KW-0614">Plasmid</keyword>
<dbReference type="SUPFAM" id="SSF51126">
    <property type="entry name" value="Pectin lyase-like"/>
    <property type="match status" value="1"/>
</dbReference>
<dbReference type="EMBL" id="CP007057">
    <property type="protein sequence ID" value="AHG01818.1"/>
    <property type="molecule type" value="Genomic_DNA"/>
</dbReference>
<geneLocation type="plasmid" evidence="1">
    <name>unnamed</name>
</geneLocation>
<dbReference type="KEGG" id="hlr:HALLA_00575"/>
<protein>
    <recommendedName>
        <fullName evidence="3">Right handed beta helix domain-containing protein</fullName>
    </recommendedName>
</protein>